<dbReference type="Proteomes" id="UP000294980">
    <property type="component" value="Unassembled WGS sequence"/>
</dbReference>
<reference evidence="2 3" key="1">
    <citation type="submission" date="2019-03" db="EMBL/GenBank/DDBJ databases">
        <title>Genomic Encyclopedia of Type Strains, Phase IV (KMG-IV): sequencing the most valuable type-strain genomes for metagenomic binning, comparative biology and taxonomic classification.</title>
        <authorList>
            <person name="Goeker M."/>
        </authorList>
    </citation>
    <scope>NUCLEOTIDE SEQUENCE [LARGE SCALE GENOMIC DNA]</scope>
    <source>
        <strain evidence="2 3">DSM 23344</strain>
    </source>
</reference>
<dbReference type="SUPFAM" id="SSF54427">
    <property type="entry name" value="NTF2-like"/>
    <property type="match status" value="1"/>
</dbReference>
<proteinExistence type="predicted"/>
<dbReference type="EMBL" id="SLWX01000007">
    <property type="protein sequence ID" value="TCO75735.1"/>
    <property type="molecule type" value="Genomic_DNA"/>
</dbReference>
<feature type="domain" description="SnoaL-like" evidence="1">
    <location>
        <begin position="2"/>
        <end position="117"/>
    </location>
</feature>
<dbReference type="Pfam" id="PF13577">
    <property type="entry name" value="SnoaL_4"/>
    <property type="match status" value="1"/>
</dbReference>
<dbReference type="OrthoDB" id="581683at2"/>
<accession>A0A4R2L934</accession>
<gene>
    <name evidence="2" type="ORF">EV688_107159</name>
</gene>
<dbReference type="Gene3D" id="3.10.450.50">
    <property type="match status" value="1"/>
</dbReference>
<dbReference type="CDD" id="cd00531">
    <property type="entry name" value="NTF2_like"/>
    <property type="match status" value="1"/>
</dbReference>
<name>A0A4R2L934_9GAMM</name>
<dbReference type="InterPro" id="IPR032710">
    <property type="entry name" value="NTF2-like_dom_sf"/>
</dbReference>
<dbReference type="InterPro" id="IPR037401">
    <property type="entry name" value="SnoaL-like"/>
</dbReference>
<dbReference type="AlphaFoldDB" id="A0A4R2L934"/>
<evidence type="ECO:0000313" key="2">
    <source>
        <dbReference type="EMBL" id="TCO75735.1"/>
    </source>
</evidence>
<sequence>MHDLLVDYCLYLDRMELQSLAALFTPDCVVVYGEDPRLQSRGASALAGSLERMWRWSRTSHHLSNVRFAFDGEDAANVISYVMAWHERDDGSVATIYGQYRDRIVRTDGGWRIAERRMFMNGSDAGFTVPITPVERRAPPPGWKAPDIDR</sequence>
<protein>
    <submittedName>
        <fullName evidence="2">SnoaL-like protein</fullName>
    </submittedName>
</protein>
<comment type="caution">
    <text evidence="2">The sequence shown here is derived from an EMBL/GenBank/DDBJ whole genome shotgun (WGS) entry which is preliminary data.</text>
</comment>
<keyword evidence="3" id="KW-1185">Reference proteome</keyword>
<evidence type="ECO:0000313" key="3">
    <source>
        <dbReference type="Proteomes" id="UP000294980"/>
    </source>
</evidence>
<organism evidence="2 3">
    <name type="scientific">Chromatocurvus halotolerans</name>
    <dbReference type="NCBI Taxonomy" id="1132028"/>
    <lineage>
        <taxon>Bacteria</taxon>
        <taxon>Pseudomonadati</taxon>
        <taxon>Pseudomonadota</taxon>
        <taxon>Gammaproteobacteria</taxon>
        <taxon>Cellvibrionales</taxon>
        <taxon>Halieaceae</taxon>
        <taxon>Chromatocurvus</taxon>
    </lineage>
</organism>
<evidence type="ECO:0000259" key="1">
    <source>
        <dbReference type="Pfam" id="PF13577"/>
    </source>
</evidence>